<feature type="compositionally biased region" description="Polar residues" evidence="1">
    <location>
        <begin position="9"/>
        <end position="19"/>
    </location>
</feature>
<evidence type="ECO:0000313" key="3">
    <source>
        <dbReference type="Proteomes" id="UP000634136"/>
    </source>
</evidence>
<proteinExistence type="predicted"/>
<feature type="region of interest" description="Disordered" evidence="1">
    <location>
        <begin position="1"/>
        <end position="64"/>
    </location>
</feature>
<accession>A0A834SRI6</accession>
<name>A0A834SRI6_9FABA</name>
<dbReference type="EMBL" id="JAAIUW010000013">
    <property type="protein sequence ID" value="KAF7802064.1"/>
    <property type="molecule type" value="Genomic_DNA"/>
</dbReference>
<sequence length="64" mass="7472">MLKEERSFNNDPSHLTIDSHSIDRMGDIGRRGQTKLHLQEESQQQRPYLAPLHEPEPHALNPFQ</sequence>
<dbReference type="Proteomes" id="UP000634136">
    <property type="component" value="Unassembled WGS sequence"/>
</dbReference>
<gene>
    <name evidence="2" type="ORF">G2W53_041175</name>
</gene>
<dbReference type="AlphaFoldDB" id="A0A834SRI6"/>
<evidence type="ECO:0000256" key="1">
    <source>
        <dbReference type="SAM" id="MobiDB-lite"/>
    </source>
</evidence>
<organism evidence="2 3">
    <name type="scientific">Senna tora</name>
    <dbReference type="NCBI Taxonomy" id="362788"/>
    <lineage>
        <taxon>Eukaryota</taxon>
        <taxon>Viridiplantae</taxon>
        <taxon>Streptophyta</taxon>
        <taxon>Embryophyta</taxon>
        <taxon>Tracheophyta</taxon>
        <taxon>Spermatophyta</taxon>
        <taxon>Magnoliopsida</taxon>
        <taxon>eudicotyledons</taxon>
        <taxon>Gunneridae</taxon>
        <taxon>Pentapetalae</taxon>
        <taxon>rosids</taxon>
        <taxon>fabids</taxon>
        <taxon>Fabales</taxon>
        <taxon>Fabaceae</taxon>
        <taxon>Caesalpinioideae</taxon>
        <taxon>Cassia clade</taxon>
        <taxon>Senna</taxon>
    </lineage>
</organism>
<reference evidence="2" key="1">
    <citation type="submission" date="2020-09" db="EMBL/GenBank/DDBJ databases">
        <title>Genome-Enabled Discovery of Anthraquinone Biosynthesis in Senna tora.</title>
        <authorList>
            <person name="Kang S.-H."/>
            <person name="Pandey R.P."/>
            <person name="Lee C.-M."/>
            <person name="Sim J.-S."/>
            <person name="Jeong J.-T."/>
            <person name="Choi B.-S."/>
            <person name="Jung M."/>
            <person name="Ginzburg D."/>
            <person name="Zhao K."/>
            <person name="Won S.Y."/>
            <person name="Oh T.-J."/>
            <person name="Yu Y."/>
            <person name="Kim N.-H."/>
            <person name="Lee O.R."/>
            <person name="Lee T.-H."/>
            <person name="Bashyal P."/>
            <person name="Kim T.-S."/>
            <person name="Lee W.-H."/>
            <person name="Kawkins C."/>
            <person name="Kim C.-K."/>
            <person name="Kim J.S."/>
            <person name="Ahn B.O."/>
            <person name="Rhee S.Y."/>
            <person name="Sohng J.K."/>
        </authorList>
    </citation>
    <scope>NUCLEOTIDE SEQUENCE</scope>
    <source>
        <tissue evidence="2">Leaf</tissue>
    </source>
</reference>
<protein>
    <submittedName>
        <fullName evidence="2">Uncharacterized protein</fullName>
    </submittedName>
</protein>
<evidence type="ECO:0000313" key="2">
    <source>
        <dbReference type="EMBL" id="KAF7802064.1"/>
    </source>
</evidence>
<comment type="caution">
    <text evidence="2">The sequence shown here is derived from an EMBL/GenBank/DDBJ whole genome shotgun (WGS) entry which is preliminary data.</text>
</comment>
<keyword evidence="3" id="KW-1185">Reference proteome</keyword>
<feature type="compositionally biased region" description="Basic and acidic residues" evidence="1">
    <location>
        <begin position="20"/>
        <end position="30"/>
    </location>
</feature>